<evidence type="ECO:0000313" key="3">
    <source>
        <dbReference type="EMBL" id="MWA00315.1"/>
    </source>
</evidence>
<keyword evidence="4" id="KW-1185">Reference proteome</keyword>
<reference evidence="3" key="1">
    <citation type="submission" date="2019-12" db="EMBL/GenBank/DDBJ databases">
        <title>Actinomadura physcomitrii sp. nov., a novel actinomycete isolated from moss [Physcomitrium sphaericum (Ludw) Fuernr].</title>
        <authorList>
            <person name="Zhuang X."/>
        </authorList>
    </citation>
    <scope>NUCLEOTIDE SEQUENCE [LARGE SCALE GENOMIC DNA]</scope>
    <source>
        <strain evidence="3">LD22</strain>
    </source>
</reference>
<dbReference type="PANTHER" id="PTHR33164">
    <property type="entry name" value="TRANSCRIPTIONAL REGULATOR, MARR FAMILY"/>
    <property type="match status" value="1"/>
</dbReference>
<evidence type="ECO:0000313" key="4">
    <source>
        <dbReference type="Proteomes" id="UP000462055"/>
    </source>
</evidence>
<comment type="caution">
    <text evidence="3">The sequence shown here is derived from an EMBL/GenBank/DDBJ whole genome shotgun (WGS) entry which is preliminary data.</text>
</comment>
<gene>
    <name evidence="3" type="ORF">F8568_008000</name>
</gene>
<name>A0A6I4M7J9_9ACTN</name>
<dbReference type="PRINTS" id="PR00598">
    <property type="entry name" value="HTHMARR"/>
</dbReference>
<protein>
    <submittedName>
        <fullName evidence="3">MarR family transcriptional regulator</fullName>
    </submittedName>
</protein>
<dbReference type="InterPro" id="IPR036390">
    <property type="entry name" value="WH_DNA-bd_sf"/>
</dbReference>
<dbReference type="EMBL" id="WBMS02000005">
    <property type="protein sequence ID" value="MWA00315.1"/>
    <property type="molecule type" value="Genomic_DNA"/>
</dbReference>
<sequence length="208" mass="21527">MRLSPLSPKPPKVGVCENVSTETISPALKIAGVQTEPPDRAAVGDPRADDTALGLLLASAHRAARGALGDELRPLGIETRHHAVLAALDRLGPTSQRRLGALLGLDKSAVVRVMDELERLGLAERKRDAHDRRAYAIELTDEGRRRARASARTAAAVGARLFGALGPGDRARLVELLTGITERAAGISTGGGASTGADTSAGGETASP</sequence>
<dbReference type="Proteomes" id="UP000462055">
    <property type="component" value="Unassembled WGS sequence"/>
</dbReference>
<feature type="compositionally biased region" description="Low complexity" evidence="1">
    <location>
        <begin position="195"/>
        <end position="208"/>
    </location>
</feature>
<dbReference type="AlphaFoldDB" id="A0A6I4M7J9"/>
<feature type="region of interest" description="Disordered" evidence="1">
    <location>
        <begin position="187"/>
        <end position="208"/>
    </location>
</feature>
<accession>A0A6I4M7J9</accession>
<dbReference type="PROSITE" id="PS50995">
    <property type="entry name" value="HTH_MARR_2"/>
    <property type="match status" value="1"/>
</dbReference>
<dbReference type="GO" id="GO:0003700">
    <property type="term" value="F:DNA-binding transcription factor activity"/>
    <property type="evidence" value="ECO:0007669"/>
    <property type="project" value="InterPro"/>
</dbReference>
<organism evidence="3 4">
    <name type="scientific">Actinomadura physcomitrii</name>
    <dbReference type="NCBI Taxonomy" id="2650748"/>
    <lineage>
        <taxon>Bacteria</taxon>
        <taxon>Bacillati</taxon>
        <taxon>Actinomycetota</taxon>
        <taxon>Actinomycetes</taxon>
        <taxon>Streptosporangiales</taxon>
        <taxon>Thermomonosporaceae</taxon>
        <taxon>Actinomadura</taxon>
    </lineage>
</organism>
<dbReference type="PANTHER" id="PTHR33164:SF99">
    <property type="entry name" value="MARR FAMILY REGULATORY PROTEIN"/>
    <property type="match status" value="1"/>
</dbReference>
<dbReference type="Pfam" id="PF12802">
    <property type="entry name" value="MarR_2"/>
    <property type="match status" value="1"/>
</dbReference>
<proteinExistence type="predicted"/>
<dbReference type="InterPro" id="IPR036388">
    <property type="entry name" value="WH-like_DNA-bd_sf"/>
</dbReference>
<dbReference type="Gene3D" id="1.10.10.10">
    <property type="entry name" value="Winged helix-like DNA-binding domain superfamily/Winged helix DNA-binding domain"/>
    <property type="match status" value="1"/>
</dbReference>
<dbReference type="InterPro" id="IPR000835">
    <property type="entry name" value="HTH_MarR-typ"/>
</dbReference>
<dbReference type="InterPro" id="IPR039422">
    <property type="entry name" value="MarR/SlyA-like"/>
</dbReference>
<feature type="domain" description="HTH marR-type" evidence="2">
    <location>
        <begin position="50"/>
        <end position="182"/>
    </location>
</feature>
<evidence type="ECO:0000256" key="1">
    <source>
        <dbReference type="SAM" id="MobiDB-lite"/>
    </source>
</evidence>
<dbReference type="SUPFAM" id="SSF46785">
    <property type="entry name" value="Winged helix' DNA-binding domain"/>
    <property type="match status" value="1"/>
</dbReference>
<dbReference type="GO" id="GO:0006950">
    <property type="term" value="P:response to stress"/>
    <property type="evidence" value="ECO:0007669"/>
    <property type="project" value="TreeGrafter"/>
</dbReference>
<dbReference type="SMART" id="SM00347">
    <property type="entry name" value="HTH_MARR"/>
    <property type="match status" value="1"/>
</dbReference>
<evidence type="ECO:0000259" key="2">
    <source>
        <dbReference type="PROSITE" id="PS50995"/>
    </source>
</evidence>